<gene>
    <name evidence="2" type="ORF">NDU88_002043</name>
</gene>
<accession>A0AAV7SAQ7</accession>
<dbReference type="Proteomes" id="UP001066276">
    <property type="component" value="Chromosome 4_2"/>
</dbReference>
<dbReference type="EMBL" id="JANPWB010000008">
    <property type="protein sequence ID" value="KAJ1161559.1"/>
    <property type="molecule type" value="Genomic_DNA"/>
</dbReference>
<evidence type="ECO:0000256" key="1">
    <source>
        <dbReference type="SAM" id="MobiDB-lite"/>
    </source>
</evidence>
<feature type="region of interest" description="Disordered" evidence="1">
    <location>
        <begin position="1"/>
        <end position="42"/>
    </location>
</feature>
<dbReference type="AlphaFoldDB" id="A0AAV7SAQ7"/>
<evidence type="ECO:0000313" key="3">
    <source>
        <dbReference type="Proteomes" id="UP001066276"/>
    </source>
</evidence>
<evidence type="ECO:0000313" key="2">
    <source>
        <dbReference type="EMBL" id="KAJ1161559.1"/>
    </source>
</evidence>
<proteinExistence type="predicted"/>
<keyword evidence="3" id="KW-1185">Reference proteome</keyword>
<reference evidence="2" key="1">
    <citation type="journal article" date="2022" name="bioRxiv">
        <title>Sequencing and chromosome-scale assembly of the giantPleurodeles waltlgenome.</title>
        <authorList>
            <person name="Brown T."/>
            <person name="Elewa A."/>
            <person name="Iarovenko S."/>
            <person name="Subramanian E."/>
            <person name="Araus A.J."/>
            <person name="Petzold A."/>
            <person name="Susuki M."/>
            <person name="Suzuki K.-i.T."/>
            <person name="Hayashi T."/>
            <person name="Toyoda A."/>
            <person name="Oliveira C."/>
            <person name="Osipova E."/>
            <person name="Leigh N.D."/>
            <person name="Simon A."/>
            <person name="Yun M.H."/>
        </authorList>
    </citation>
    <scope>NUCLEOTIDE SEQUENCE</scope>
    <source>
        <strain evidence="2">20211129_DDA</strain>
        <tissue evidence="2">Liver</tissue>
    </source>
</reference>
<organism evidence="2 3">
    <name type="scientific">Pleurodeles waltl</name>
    <name type="common">Iberian ribbed newt</name>
    <dbReference type="NCBI Taxonomy" id="8319"/>
    <lineage>
        <taxon>Eukaryota</taxon>
        <taxon>Metazoa</taxon>
        <taxon>Chordata</taxon>
        <taxon>Craniata</taxon>
        <taxon>Vertebrata</taxon>
        <taxon>Euteleostomi</taxon>
        <taxon>Amphibia</taxon>
        <taxon>Batrachia</taxon>
        <taxon>Caudata</taxon>
        <taxon>Salamandroidea</taxon>
        <taxon>Salamandridae</taxon>
        <taxon>Pleurodelinae</taxon>
        <taxon>Pleurodeles</taxon>
    </lineage>
</organism>
<feature type="compositionally biased region" description="Polar residues" evidence="1">
    <location>
        <begin position="8"/>
        <end position="20"/>
    </location>
</feature>
<protein>
    <submittedName>
        <fullName evidence="2">Uncharacterized protein</fullName>
    </submittedName>
</protein>
<sequence>MGKDRANKGTQQTRMDQYTAENVGVSLQKDPPATSEKGTEPTGAYSRLDRFLLANDRSLDVRRVTYQVRFLSDYAPLLLECKAHVPKPAIPLWRLRPDLLSVKRVQKGRCGGDPGEPGEVSPARGVPEEQSGQAGTVKAVRGQTESRTSVERGIRRCAFKVGIGRRVESRRSVGLFRSVEAELAITTVRRLDAQQPAAFQEERGLGVWSRGTPERKRGKEIIAPLLTKRGHIPYIRNRGKIR</sequence>
<comment type="caution">
    <text evidence="2">The sequence shown here is derived from an EMBL/GenBank/DDBJ whole genome shotgun (WGS) entry which is preliminary data.</text>
</comment>
<name>A0AAV7SAQ7_PLEWA</name>
<feature type="region of interest" description="Disordered" evidence="1">
    <location>
        <begin position="106"/>
        <end position="147"/>
    </location>
</feature>